<feature type="transmembrane region" description="Helical" evidence="9">
    <location>
        <begin position="233"/>
        <end position="251"/>
    </location>
</feature>
<feature type="transmembrane region" description="Helical" evidence="9">
    <location>
        <begin position="346"/>
        <end position="368"/>
    </location>
</feature>
<evidence type="ECO:0000313" key="12">
    <source>
        <dbReference type="EMBL" id="JAV70366.1"/>
    </source>
</evidence>
<feature type="domain" description="ABC transporter" evidence="10">
    <location>
        <begin position="414"/>
        <end position="637"/>
    </location>
</feature>
<proteinExistence type="inferred from homology"/>
<comment type="similarity">
    <text evidence="2">Belongs to the ABC transporter superfamily. ABCC family. Conjugate transporter (TC 3.A.1.208) subfamily.</text>
</comment>
<keyword evidence="4 9" id="KW-0812">Transmembrane</keyword>
<name>A0A1Y1LFL8_PHOPY</name>
<dbReference type="SMART" id="SM00382">
    <property type="entry name" value="AAA"/>
    <property type="match status" value="2"/>
</dbReference>
<feature type="transmembrane region" description="Helical" evidence="9">
    <location>
        <begin position="205"/>
        <end position="227"/>
    </location>
</feature>
<dbReference type="PANTHER" id="PTHR24223">
    <property type="entry name" value="ATP-BINDING CASSETTE SUB-FAMILY C"/>
    <property type="match status" value="1"/>
</dbReference>
<feature type="transmembrane region" description="Helical" evidence="9">
    <location>
        <begin position="133"/>
        <end position="155"/>
    </location>
</feature>
<evidence type="ECO:0000256" key="2">
    <source>
        <dbReference type="ARBA" id="ARBA00009726"/>
    </source>
</evidence>
<dbReference type="Proteomes" id="UP000327044">
    <property type="component" value="Unassembled WGS sequence"/>
</dbReference>
<gene>
    <name evidence="13" type="ORF">PPYR_08864</name>
</gene>
<dbReference type="PROSITE" id="PS50929">
    <property type="entry name" value="ABC_TM1F"/>
    <property type="match status" value="2"/>
</dbReference>
<dbReference type="OrthoDB" id="6500128at2759"/>
<reference evidence="12" key="1">
    <citation type="journal article" date="2016" name="Sci. Rep.">
        <title>Molecular characterization of firefly nuptial gifts: a multi-omics approach sheds light on postcopulatory sexual selection.</title>
        <authorList>
            <person name="Al-Wathiqui N."/>
            <person name="Fallon T.R."/>
            <person name="South A."/>
            <person name="Weng J.K."/>
            <person name="Lewis S.M."/>
        </authorList>
    </citation>
    <scope>NUCLEOTIDE SEQUENCE</scope>
</reference>
<evidence type="ECO:0000256" key="6">
    <source>
        <dbReference type="ARBA" id="ARBA00022840"/>
    </source>
</evidence>
<dbReference type="Gene3D" id="1.20.1560.10">
    <property type="entry name" value="ABC transporter type 1, transmembrane domain"/>
    <property type="match status" value="2"/>
</dbReference>
<dbReference type="InterPro" id="IPR044746">
    <property type="entry name" value="ABCC_6TM_D1"/>
</dbReference>
<feature type="transmembrane region" description="Helical" evidence="9">
    <location>
        <begin position="705"/>
        <end position="727"/>
    </location>
</feature>
<feature type="transmembrane region" description="Helical" evidence="9">
    <location>
        <begin position="857"/>
        <end position="889"/>
    </location>
</feature>
<dbReference type="FunFam" id="1.20.1560.10:FF:000014">
    <property type="entry name" value="Multidrug resistance-associated protein member 4"/>
    <property type="match status" value="1"/>
</dbReference>
<dbReference type="SUPFAM" id="SSF90123">
    <property type="entry name" value="ABC transporter transmembrane region"/>
    <property type="match status" value="2"/>
</dbReference>
<protein>
    <recommendedName>
        <fullName evidence="15">Multidrug resistance-associated protein lethal(2)03659</fullName>
    </recommendedName>
</protein>
<dbReference type="FunFam" id="1.20.1560.10:FF:000026">
    <property type="entry name" value="Multidrug resistance-associated protein lethal(2)03659"/>
    <property type="match status" value="1"/>
</dbReference>
<dbReference type="GO" id="GO:0016887">
    <property type="term" value="F:ATP hydrolysis activity"/>
    <property type="evidence" value="ECO:0007669"/>
    <property type="project" value="InterPro"/>
</dbReference>
<keyword evidence="3" id="KW-0813">Transport</keyword>
<feature type="transmembrane region" description="Helical" evidence="9">
    <location>
        <begin position="949"/>
        <end position="981"/>
    </location>
</feature>
<dbReference type="Gene3D" id="3.40.50.300">
    <property type="entry name" value="P-loop containing nucleotide triphosphate hydrolases"/>
    <property type="match status" value="2"/>
</dbReference>
<dbReference type="GO" id="GO:0140359">
    <property type="term" value="F:ABC-type transporter activity"/>
    <property type="evidence" value="ECO:0007669"/>
    <property type="project" value="InterPro"/>
</dbReference>
<evidence type="ECO:0000313" key="13">
    <source>
        <dbReference type="EMBL" id="KAB0797871.1"/>
    </source>
</evidence>
<keyword evidence="7 9" id="KW-1133">Transmembrane helix</keyword>
<dbReference type="InterPro" id="IPR003593">
    <property type="entry name" value="AAA+_ATPase"/>
</dbReference>
<dbReference type="CDD" id="cd03250">
    <property type="entry name" value="ABCC_MRP_domain1"/>
    <property type="match status" value="1"/>
</dbReference>
<organism evidence="12">
    <name type="scientific">Photinus pyralis</name>
    <name type="common">Common eastern firefly</name>
    <name type="synonym">Lampyris pyralis</name>
    <dbReference type="NCBI Taxonomy" id="7054"/>
    <lineage>
        <taxon>Eukaryota</taxon>
        <taxon>Metazoa</taxon>
        <taxon>Ecdysozoa</taxon>
        <taxon>Arthropoda</taxon>
        <taxon>Hexapoda</taxon>
        <taxon>Insecta</taxon>
        <taxon>Pterygota</taxon>
        <taxon>Neoptera</taxon>
        <taxon>Endopterygota</taxon>
        <taxon>Coleoptera</taxon>
        <taxon>Polyphaga</taxon>
        <taxon>Elateriformia</taxon>
        <taxon>Elateroidea</taxon>
        <taxon>Lampyridae</taxon>
        <taxon>Lampyrinae</taxon>
        <taxon>Photinus</taxon>
    </lineage>
</organism>
<keyword evidence="8 9" id="KW-0472">Membrane</keyword>
<comment type="subcellular location">
    <subcellularLocation>
        <location evidence="1">Membrane</location>
        <topology evidence="1">Multi-pass membrane protein</topology>
    </subcellularLocation>
</comment>
<reference evidence="13" key="3">
    <citation type="submission" date="2019-08" db="EMBL/GenBank/DDBJ databases">
        <authorList>
            <consortium name="Photinus pyralis genome working group"/>
            <person name="Fallon T.R."/>
            <person name="Sander Lower S.E."/>
            <person name="Weng J.-K."/>
        </authorList>
    </citation>
    <scope>NUCLEOTIDE SEQUENCE</scope>
    <source>
        <strain evidence="13">1611_PpyrPB1</strain>
        <tissue evidence="13">Whole body</tissue>
    </source>
</reference>
<feature type="domain" description="ABC transmembrane type-1" evidence="11">
    <location>
        <begin position="94"/>
        <end position="360"/>
    </location>
</feature>
<evidence type="ECO:0000259" key="10">
    <source>
        <dbReference type="PROSITE" id="PS50893"/>
    </source>
</evidence>
<reference evidence="13 14" key="2">
    <citation type="journal article" date="2018" name="Elife">
        <title>Firefly genomes illuminate parallel origins of bioluminescence in beetles.</title>
        <authorList>
            <person name="Fallon T.R."/>
            <person name="Lower S.E."/>
            <person name="Chang C.H."/>
            <person name="Bessho-Uehara M."/>
            <person name="Martin G.J."/>
            <person name="Bewick A.J."/>
            <person name="Behringer M."/>
            <person name="Debat H.J."/>
            <person name="Wong I."/>
            <person name="Day J.C."/>
            <person name="Suvorov A."/>
            <person name="Silva C.J."/>
            <person name="Stanger-Hall K.F."/>
            <person name="Hall D.W."/>
            <person name="Schmitz R.J."/>
            <person name="Nelson D.R."/>
            <person name="Lewis S.M."/>
            <person name="Shigenobu S."/>
            <person name="Bybee S.M."/>
            <person name="Larracuente A.M."/>
            <person name="Oba Y."/>
            <person name="Weng J.K."/>
        </authorList>
    </citation>
    <scope>NUCLEOTIDE SEQUENCE [LARGE SCALE GENOMIC DNA]</scope>
    <source>
        <strain evidence="13">1611_PpyrPB1</strain>
        <tissue evidence="13">Whole body</tissue>
    </source>
</reference>
<dbReference type="InterPro" id="IPR036640">
    <property type="entry name" value="ABC1_TM_sf"/>
</dbReference>
<evidence type="ECO:0000256" key="9">
    <source>
        <dbReference type="SAM" id="Phobius"/>
    </source>
</evidence>
<dbReference type="EMBL" id="VVIM01000006">
    <property type="protein sequence ID" value="KAB0797871.1"/>
    <property type="molecule type" value="Genomic_DNA"/>
</dbReference>
<dbReference type="PANTHER" id="PTHR24223:SF456">
    <property type="entry name" value="MULTIDRUG RESISTANCE-ASSOCIATED PROTEIN LETHAL(2)03659"/>
    <property type="match status" value="1"/>
</dbReference>
<dbReference type="InterPro" id="IPR003439">
    <property type="entry name" value="ABC_transporter-like_ATP-bd"/>
</dbReference>
<evidence type="ECO:0000256" key="7">
    <source>
        <dbReference type="ARBA" id="ARBA00022989"/>
    </source>
</evidence>
<sequence length="1313" mass="147780">MDITKKNVNVNPRTNANPCAVLFFTYAYDIFKTGYSETLDVEDLYNPIPADESTQAGNRLEVKWKAHLEETRKRRKSPSLLKVLVRTFWPEYLLLGVVLGVNDIVLRLLQPFLLRELLGYFTSEATKSKSEAYWYATAIVVSNLGITFLLNQYIMEAFHFAMRVRAGCCALIYRKALKLSRTALGESAAGKVVNLLSNDVSRFDVASVFVHHMWVAPTTAVIVMYLLWKEADYCGLIGMIPIFLICPLQSYTGKLTSKYRRQTAYKTDQRVRLMDEIVAGIQVIKMYAWEKPFEKIIHYARKSEINVITKVSYLRGVFMSFNLFTTRVALLFTLLAMVLLKREITAAKVFVFMSYFSILSVTMSSNFVRGVSEIAELLVAIKRLQEFLLNDEFSEKKSITNNNDLSLDAKQPALKLVNVTSKWKSNLAENTLKNVNISIAEGGLLGVIGPVGSGKTSLLLTILGELDIPEGHAEVNGRISYASQEPWVFAATVRQNILFGQSYDKERYNEVVHVCSLEKDFKQFPDGDLTIVGERGASLSGGQKARINLARAVYRHADIYLLDDPLSAVDTHVGKHLYQECILKFLAHKTRILVTHQVYHLENADNVVIMNNGCIQIEGKYSDLASSDNSYAKLLSVAQEVIEEEKKPEHIQLTRQVSRSRKASLSHAISETSVVESLLDESEHEFSSNDVQEESSRGRIEGSLLARYLLAGGNLFVVILVGLLFVLSQVVACGVDYFVTYWVNIEEDRAKRNDTFDAARNDTVTGDSSLSQNTCLYIHGGLIIALFCVAFTRSMSFYKLAMRSSLNLHKAMFMNVIYTTMRFFDTNPSGRILNRFSKDVGTVDELLPKVILDSSQLLLIMVGSITLVAVVNVWMIIMVVVIGILFFILRMIFLKSSKNIKRLEGITRSPAFTHLNASLQGLTTIRAFGAQRILMQEFDKHQDLHTSAWYMYIAVSSAFGFIIDMLCWIFTVFVTFGFLLLSEKVPGGNVGLAITQAIGLSGYVQWGMRQSTEVSNQLTSVERMAEYVSLTPEKQPEVPVRLKDREWPKHGKISFQNMGLRYFQGGDLMIKDLNLTIHPKEKIGIVGRTGAGKSSIISALFRLAIVEGTIEIDGIDTKDLVLQEMRSKISIIPQDPILFSGSLRYNLDPFSEYPDEVLYKAIHEVELKDPTNTINRLEYAVMDGGSNYSVGQRQLICLARALVRNNKILMLDEATANVDPQTDAIIQKTIREKFSECTVLTIAHRLNTIMDSSKVLVMDSGRMVEFNHPHLLLQNHKGAFYKMVFETGKGTAEQLKKIARQNYEQQLVLPEGD</sequence>
<keyword evidence="14" id="KW-1185">Reference proteome</keyword>
<dbReference type="InterPro" id="IPR050173">
    <property type="entry name" value="ABC_transporter_C-like"/>
</dbReference>
<dbReference type="PROSITE" id="PS00211">
    <property type="entry name" value="ABC_TRANSPORTER_1"/>
    <property type="match status" value="2"/>
</dbReference>
<dbReference type="EMBL" id="GEZM01061568">
    <property type="protein sequence ID" value="JAV70366.1"/>
    <property type="molecule type" value="Transcribed_RNA"/>
</dbReference>
<accession>A0A1Y1LFL8</accession>
<feature type="transmembrane region" description="Helical" evidence="9">
    <location>
        <begin position="317"/>
        <end position="340"/>
    </location>
</feature>
<evidence type="ECO:0008006" key="15">
    <source>
        <dbReference type="Google" id="ProtNLM"/>
    </source>
</evidence>
<evidence type="ECO:0000256" key="4">
    <source>
        <dbReference type="ARBA" id="ARBA00022692"/>
    </source>
</evidence>
<keyword evidence="6" id="KW-0067">ATP-binding</keyword>
<dbReference type="InterPro" id="IPR017871">
    <property type="entry name" value="ABC_transporter-like_CS"/>
</dbReference>
<dbReference type="CDD" id="cd03244">
    <property type="entry name" value="ABCC_MRP_domain2"/>
    <property type="match status" value="1"/>
</dbReference>
<evidence type="ECO:0000256" key="3">
    <source>
        <dbReference type="ARBA" id="ARBA00022448"/>
    </source>
</evidence>
<dbReference type="Pfam" id="PF00005">
    <property type="entry name" value="ABC_tran"/>
    <property type="match status" value="2"/>
</dbReference>
<feature type="transmembrane region" description="Helical" evidence="9">
    <location>
        <begin position="776"/>
        <end position="795"/>
    </location>
</feature>
<keyword evidence="5" id="KW-0547">Nucleotide-binding</keyword>
<dbReference type="PROSITE" id="PS50893">
    <property type="entry name" value="ABC_TRANSPORTER_2"/>
    <property type="match status" value="2"/>
</dbReference>
<dbReference type="InterPro" id="IPR011527">
    <property type="entry name" value="ABC1_TM_dom"/>
</dbReference>
<dbReference type="Pfam" id="PF00664">
    <property type="entry name" value="ABC_membrane"/>
    <property type="match status" value="2"/>
</dbReference>
<dbReference type="CDD" id="cd18579">
    <property type="entry name" value="ABC_6TM_ABCC_D1"/>
    <property type="match status" value="1"/>
</dbReference>
<evidence type="ECO:0000259" key="11">
    <source>
        <dbReference type="PROSITE" id="PS50929"/>
    </source>
</evidence>
<dbReference type="FunFam" id="3.40.50.300:FF:000482">
    <property type="entry name" value="Multidrug resistance-associated protein member 4"/>
    <property type="match status" value="1"/>
</dbReference>
<dbReference type="GO" id="GO:0005524">
    <property type="term" value="F:ATP binding"/>
    <property type="evidence" value="ECO:0007669"/>
    <property type="project" value="UniProtKB-KW"/>
</dbReference>
<evidence type="ECO:0000256" key="5">
    <source>
        <dbReference type="ARBA" id="ARBA00022741"/>
    </source>
</evidence>
<evidence type="ECO:0000256" key="1">
    <source>
        <dbReference type="ARBA" id="ARBA00004141"/>
    </source>
</evidence>
<dbReference type="InterPro" id="IPR027417">
    <property type="entry name" value="P-loop_NTPase"/>
</dbReference>
<feature type="domain" description="ABC transporter" evidence="10">
    <location>
        <begin position="1053"/>
        <end position="1285"/>
    </location>
</feature>
<evidence type="ECO:0000313" key="14">
    <source>
        <dbReference type="Proteomes" id="UP000327044"/>
    </source>
</evidence>
<evidence type="ECO:0000256" key="8">
    <source>
        <dbReference type="ARBA" id="ARBA00023136"/>
    </source>
</evidence>
<dbReference type="FunFam" id="3.40.50.300:FF:000163">
    <property type="entry name" value="Multidrug resistance-associated protein member 4"/>
    <property type="match status" value="1"/>
</dbReference>
<dbReference type="InParanoid" id="A0A1Y1LFL8"/>
<dbReference type="SUPFAM" id="SSF52540">
    <property type="entry name" value="P-loop containing nucleoside triphosphate hydrolases"/>
    <property type="match status" value="2"/>
</dbReference>
<feature type="domain" description="ABC transmembrane type-1" evidence="11">
    <location>
        <begin position="780"/>
        <end position="1016"/>
    </location>
</feature>
<dbReference type="GO" id="GO:0016020">
    <property type="term" value="C:membrane"/>
    <property type="evidence" value="ECO:0007669"/>
    <property type="project" value="UniProtKB-SubCell"/>
</dbReference>